<evidence type="ECO:0000256" key="5">
    <source>
        <dbReference type="ARBA" id="ARBA00023125"/>
    </source>
</evidence>
<evidence type="ECO:0000313" key="9">
    <source>
        <dbReference type="Proteomes" id="UP000295718"/>
    </source>
</evidence>
<reference evidence="8 9" key="1">
    <citation type="submission" date="2019-03" db="EMBL/GenBank/DDBJ databases">
        <title>Genomic Encyclopedia of Type Strains, Phase IV (KMG-IV): sequencing the most valuable type-strain genomes for metagenomic binning, comparative biology and taxonomic classification.</title>
        <authorList>
            <person name="Goeker M."/>
        </authorList>
    </citation>
    <scope>NUCLEOTIDE SEQUENCE [LARGE SCALE GENOMIC DNA]</scope>
    <source>
        <strain evidence="8 9">DSM 100556</strain>
    </source>
</reference>
<feature type="binding site" evidence="7">
    <location>
        <position position="92"/>
    </location>
    <ligand>
        <name>Zn(2+)</name>
        <dbReference type="ChEBI" id="CHEBI:29105"/>
    </ligand>
</feature>
<dbReference type="CDD" id="cd07153">
    <property type="entry name" value="Fur_like"/>
    <property type="match status" value="1"/>
</dbReference>
<dbReference type="Proteomes" id="UP000295718">
    <property type="component" value="Unassembled WGS sequence"/>
</dbReference>
<keyword evidence="6" id="KW-0804">Transcription</keyword>
<dbReference type="SUPFAM" id="SSF46785">
    <property type="entry name" value="Winged helix' DNA-binding domain"/>
    <property type="match status" value="1"/>
</dbReference>
<dbReference type="InterPro" id="IPR043135">
    <property type="entry name" value="Fur_C"/>
</dbReference>
<dbReference type="GO" id="GO:0045892">
    <property type="term" value="P:negative regulation of DNA-templated transcription"/>
    <property type="evidence" value="ECO:0007669"/>
    <property type="project" value="TreeGrafter"/>
</dbReference>
<dbReference type="PANTHER" id="PTHR33202:SF7">
    <property type="entry name" value="FERRIC UPTAKE REGULATION PROTEIN"/>
    <property type="match status" value="1"/>
</dbReference>
<gene>
    <name evidence="8" type="ORF">EDD76_10329</name>
</gene>
<keyword evidence="9" id="KW-1185">Reference proteome</keyword>
<dbReference type="InterPro" id="IPR002481">
    <property type="entry name" value="FUR"/>
</dbReference>
<dbReference type="GO" id="GO:1900376">
    <property type="term" value="P:regulation of secondary metabolite biosynthetic process"/>
    <property type="evidence" value="ECO:0007669"/>
    <property type="project" value="TreeGrafter"/>
</dbReference>
<organism evidence="8 9">
    <name type="scientific">Kineothrix alysoides</name>
    <dbReference type="NCBI Taxonomy" id="1469948"/>
    <lineage>
        <taxon>Bacteria</taxon>
        <taxon>Bacillati</taxon>
        <taxon>Bacillota</taxon>
        <taxon>Clostridia</taxon>
        <taxon>Lachnospirales</taxon>
        <taxon>Lachnospiraceae</taxon>
        <taxon>Kineothrix</taxon>
    </lineage>
</organism>
<keyword evidence="3 7" id="KW-0862">Zinc</keyword>
<feature type="binding site" evidence="7">
    <location>
        <position position="129"/>
    </location>
    <ligand>
        <name>Zn(2+)</name>
        <dbReference type="ChEBI" id="CHEBI:29105"/>
    </ligand>
</feature>
<feature type="binding site" evidence="7">
    <location>
        <position position="132"/>
    </location>
    <ligand>
        <name>Zn(2+)</name>
        <dbReference type="ChEBI" id="CHEBI:29105"/>
    </ligand>
</feature>
<comment type="cofactor">
    <cofactor evidence="7">
        <name>Zn(2+)</name>
        <dbReference type="ChEBI" id="CHEBI:29105"/>
    </cofactor>
    <text evidence="7">Binds 1 zinc ion per subunit.</text>
</comment>
<comment type="caution">
    <text evidence="8">The sequence shown here is derived from an EMBL/GenBank/DDBJ whole genome shotgun (WGS) entry which is preliminary data.</text>
</comment>
<evidence type="ECO:0000256" key="2">
    <source>
        <dbReference type="ARBA" id="ARBA00022491"/>
    </source>
</evidence>
<keyword evidence="2" id="KW-0678">Repressor</keyword>
<dbReference type="GO" id="GO:0008270">
    <property type="term" value="F:zinc ion binding"/>
    <property type="evidence" value="ECO:0007669"/>
    <property type="project" value="TreeGrafter"/>
</dbReference>
<dbReference type="OrthoDB" id="8659436at2"/>
<keyword evidence="7" id="KW-0479">Metal-binding</keyword>
<dbReference type="AlphaFoldDB" id="A0A4R1R3F2"/>
<comment type="similarity">
    <text evidence="1">Belongs to the Fur family.</text>
</comment>
<dbReference type="PANTHER" id="PTHR33202">
    <property type="entry name" value="ZINC UPTAKE REGULATION PROTEIN"/>
    <property type="match status" value="1"/>
</dbReference>
<evidence type="ECO:0000256" key="4">
    <source>
        <dbReference type="ARBA" id="ARBA00023015"/>
    </source>
</evidence>
<evidence type="ECO:0000313" key="8">
    <source>
        <dbReference type="EMBL" id="TCL59842.1"/>
    </source>
</evidence>
<dbReference type="GO" id="GO:0000976">
    <property type="term" value="F:transcription cis-regulatory region binding"/>
    <property type="evidence" value="ECO:0007669"/>
    <property type="project" value="TreeGrafter"/>
</dbReference>
<evidence type="ECO:0000256" key="6">
    <source>
        <dbReference type="ARBA" id="ARBA00023163"/>
    </source>
</evidence>
<evidence type="ECO:0000256" key="7">
    <source>
        <dbReference type="PIRSR" id="PIRSR602481-1"/>
    </source>
</evidence>
<dbReference type="STRING" id="1469948.GCA_000732725_01029"/>
<protein>
    <submittedName>
        <fullName evidence="8">Fur family ferric uptake transcriptional regulator</fullName>
    </submittedName>
</protein>
<evidence type="ECO:0000256" key="1">
    <source>
        <dbReference type="ARBA" id="ARBA00007957"/>
    </source>
</evidence>
<evidence type="ECO:0000256" key="3">
    <source>
        <dbReference type="ARBA" id="ARBA00022833"/>
    </source>
</evidence>
<feature type="binding site" evidence="7">
    <location>
        <position position="89"/>
    </location>
    <ligand>
        <name>Zn(2+)</name>
        <dbReference type="ChEBI" id="CHEBI:29105"/>
    </ligand>
</feature>
<dbReference type="InterPro" id="IPR036388">
    <property type="entry name" value="WH-like_DNA-bd_sf"/>
</dbReference>
<sequence>MQKNYNTKCKTAIMEYLQGNKEHSFCAADIYSYMKKNDILVNLATIYRNLDKLTDSGTVLKYKTAENESSLYQYAGHRANCLGHIHMQCRDCGKILHLECDFMSEITEHMLEHHGFELECAGSVLIGLCNECRLND</sequence>
<dbReference type="Gene3D" id="1.10.10.10">
    <property type="entry name" value="Winged helix-like DNA-binding domain superfamily/Winged helix DNA-binding domain"/>
    <property type="match status" value="1"/>
</dbReference>
<dbReference type="RefSeq" id="WP_031389773.1">
    <property type="nucleotide sequence ID" value="NZ_JPNB01000001.1"/>
</dbReference>
<dbReference type="Pfam" id="PF01475">
    <property type="entry name" value="FUR"/>
    <property type="match status" value="1"/>
</dbReference>
<dbReference type="InterPro" id="IPR036390">
    <property type="entry name" value="WH_DNA-bd_sf"/>
</dbReference>
<dbReference type="Gene3D" id="3.30.1490.190">
    <property type="match status" value="1"/>
</dbReference>
<dbReference type="EMBL" id="SLUO01000003">
    <property type="protein sequence ID" value="TCL59842.1"/>
    <property type="molecule type" value="Genomic_DNA"/>
</dbReference>
<proteinExistence type="inferred from homology"/>
<accession>A0A4R1R3F2</accession>
<keyword evidence="5" id="KW-0238">DNA-binding</keyword>
<keyword evidence="4" id="KW-0805">Transcription regulation</keyword>
<dbReference type="GO" id="GO:0003700">
    <property type="term" value="F:DNA-binding transcription factor activity"/>
    <property type="evidence" value="ECO:0007669"/>
    <property type="project" value="InterPro"/>
</dbReference>
<name>A0A4R1R3F2_9FIRM</name>